<evidence type="ECO:0000256" key="1">
    <source>
        <dbReference type="SAM" id="SignalP"/>
    </source>
</evidence>
<dbReference type="Proteomes" id="UP000783213">
    <property type="component" value="Unassembled WGS sequence"/>
</dbReference>
<comment type="caution">
    <text evidence="2">The sequence shown here is derived from an EMBL/GenBank/DDBJ whole genome shotgun (WGS) entry which is preliminary data.</text>
</comment>
<dbReference type="EMBL" id="RCSX01000008">
    <property type="protein sequence ID" value="KAF7931895.1"/>
    <property type="molecule type" value="Genomic_DNA"/>
</dbReference>
<dbReference type="RefSeq" id="XP_038811787.1">
    <property type="nucleotide sequence ID" value="XM_038952251.1"/>
</dbReference>
<feature type="chain" id="PRO_5046812909" description="Legume lectin domain-containing protein" evidence="1">
    <location>
        <begin position="24"/>
        <end position="78"/>
    </location>
</feature>
<evidence type="ECO:0008006" key="4">
    <source>
        <dbReference type="Google" id="ProtNLM"/>
    </source>
</evidence>
<organism evidence="2 3">
    <name type="scientific">Botrytis deweyae</name>
    <dbReference type="NCBI Taxonomy" id="2478750"/>
    <lineage>
        <taxon>Eukaryota</taxon>
        <taxon>Fungi</taxon>
        <taxon>Dikarya</taxon>
        <taxon>Ascomycota</taxon>
        <taxon>Pezizomycotina</taxon>
        <taxon>Leotiomycetes</taxon>
        <taxon>Helotiales</taxon>
        <taxon>Sclerotiniaceae</taxon>
        <taxon>Botrytis</taxon>
    </lineage>
</organism>
<dbReference type="SUPFAM" id="SSF53254">
    <property type="entry name" value="Phosphoglycerate mutase-like"/>
    <property type="match status" value="1"/>
</dbReference>
<protein>
    <recommendedName>
        <fullName evidence="4">Legume lectin domain-containing protein</fullName>
    </recommendedName>
</protein>
<dbReference type="Gene3D" id="3.40.50.1240">
    <property type="entry name" value="Phosphoglycerate mutase-like"/>
    <property type="match status" value="1"/>
</dbReference>
<keyword evidence="3" id="KW-1185">Reference proteome</keyword>
<evidence type="ECO:0000313" key="2">
    <source>
        <dbReference type="EMBL" id="KAF7931895.1"/>
    </source>
</evidence>
<proteinExistence type="predicted"/>
<evidence type="ECO:0000313" key="3">
    <source>
        <dbReference type="Proteomes" id="UP000783213"/>
    </source>
</evidence>
<keyword evidence="1" id="KW-0732">Signal</keyword>
<accession>A0ABQ7IRH0</accession>
<reference evidence="2 3" key="1">
    <citation type="journal article" date="2020" name="Genome Biol. Evol.">
        <title>Comparative genomics of Sclerotiniaceae.</title>
        <authorList>
            <person name="Valero Jimenez C.A."/>
            <person name="Steentjes M."/>
            <person name="Scholten O.E."/>
            <person name="Van Kan J.A.L."/>
        </authorList>
    </citation>
    <scope>NUCLEOTIDE SEQUENCE [LARGE SCALE GENOMIC DNA]</scope>
    <source>
        <strain evidence="2 3">B1</strain>
    </source>
</reference>
<name>A0ABQ7IRH0_9HELO</name>
<dbReference type="InterPro" id="IPR029033">
    <property type="entry name" value="His_PPase_superfam"/>
</dbReference>
<dbReference type="GeneID" id="62231405"/>
<sequence>MTGSYNTFLAFFALTNLITLASTNNFTGLPNYASSMVFELFFESDSSSRAFPAAENLNVRFLFRNGTDSNNGPPSSGQ</sequence>
<gene>
    <name evidence="2" type="ORF">EAE98_004631</name>
</gene>
<feature type="signal peptide" evidence="1">
    <location>
        <begin position="1"/>
        <end position="23"/>
    </location>
</feature>